<gene>
    <name evidence="2" type="ORF">WN944_010512</name>
</gene>
<proteinExistence type="predicted"/>
<sequence>MMQLKLDNIKSIHEWKDFVKEKASNEFKKDMVITQVLKDQDEMKKELAQYRTFFKEMRKKESVNMKTNITKCKLLDWGGFGVVVAEGRWSSCDPKALVHHIPIGPEAMRIWVDVAKEHEKYLWRTTPYMTYIEEVVGSTVAWPADGVVIDSTN</sequence>
<accession>A0AAP0MU98</accession>
<comment type="caution">
    <text evidence="2">The sequence shown here is derived from an EMBL/GenBank/DDBJ whole genome shotgun (WGS) entry which is preliminary data.</text>
</comment>
<protein>
    <recommendedName>
        <fullName evidence="1">DUF8039 domain-containing protein</fullName>
    </recommendedName>
</protein>
<keyword evidence="3" id="KW-1185">Reference proteome</keyword>
<evidence type="ECO:0000259" key="1">
    <source>
        <dbReference type="Pfam" id="PF26133"/>
    </source>
</evidence>
<name>A0AAP0MU98_9ROSI</name>
<dbReference type="Pfam" id="PF26133">
    <property type="entry name" value="DUF8039"/>
    <property type="match status" value="1"/>
</dbReference>
<dbReference type="Proteomes" id="UP001428341">
    <property type="component" value="Unassembled WGS sequence"/>
</dbReference>
<feature type="domain" description="DUF8039" evidence="1">
    <location>
        <begin position="63"/>
        <end position="149"/>
    </location>
</feature>
<reference evidence="2 3" key="1">
    <citation type="submission" date="2024-05" db="EMBL/GenBank/DDBJ databases">
        <title>Haplotype-resolved chromosome-level genome assembly of Huyou (Citrus changshanensis).</title>
        <authorList>
            <person name="Miao C."/>
            <person name="Chen W."/>
            <person name="Wu Y."/>
            <person name="Wang L."/>
            <person name="Zhao S."/>
            <person name="Grierson D."/>
            <person name="Xu C."/>
            <person name="Chen K."/>
        </authorList>
    </citation>
    <scope>NUCLEOTIDE SEQUENCE [LARGE SCALE GENOMIC DNA]</scope>
    <source>
        <strain evidence="2">01-14</strain>
        <tissue evidence="2">Leaf</tissue>
    </source>
</reference>
<dbReference type="InterPro" id="IPR058352">
    <property type="entry name" value="DUF8039"/>
</dbReference>
<evidence type="ECO:0000313" key="2">
    <source>
        <dbReference type="EMBL" id="KAK9222081.1"/>
    </source>
</evidence>
<dbReference type="AlphaFoldDB" id="A0AAP0MU98"/>
<organism evidence="2 3">
    <name type="scientific">Citrus x changshan-huyou</name>
    <dbReference type="NCBI Taxonomy" id="2935761"/>
    <lineage>
        <taxon>Eukaryota</taxon>
        <taxon>Viridiplantae</taxon>
        <taxon>Streptophyta</taxon>
        <taxon>Embryophyta</taxon>
        <taxon>Tracheophyta</taxon>
        <taxon>Spermatophyta</taxon>
        <taxon>Magnoliopsida</taxon>
        <taxon>eudicotyledons</taxon>
        <taxon>Gunneridae</taxon>
        <taxon>Pentapetalae</taxon>
        <taxon>rosids</taxon>
        <taxon>malvids</taxon>
        <taxon>Sapindales</taxon>
        <taxon>Rutaceae</taxon>
        <taxon>Aurantioideae</taxon>
        <taxon>Citrus</taxon>
    </lineage>
</organism>
<evidence type="ECO:0000313" key="3">
    <source>
        <dbReference type="Proteomes" id="UP001428341"/>
    </source>
</evidence>
<dbReference type="EMBL" id="JBCGBO010000002">
    <property type="protein sequence ID" value="KAK9222081.1"/>
    <property type="molecule type" value="Genomic_DNA"/>
</dbReference>